<dbReference type="PANTHER" id="PTHR39639">
    <property type="entry name" value="CHROMOSOME 16, WHOLE GENOME SHOTGUN SEQUENCE"/>
    <property type="match status" value="1"/>
</dbReference>
<dbReference type="Pfam" id="PF03235">
    <property type="entry name" value="GmrSD_N"/>
    <property type="match status" value="1"/>
</dbReference>
<evidence type="ECO:0000313" key="2">
    <source>
        <dbReference type="EMBL" id="BBO86455.1"/>
    </source>
</evidence>
<sequence>MTKDKNNVQEELAADGGKAGVELEEYAPYPFDAEKISITDKRVPMETVIRRLKQKTISAPEIQRGEGLWGDDQQSRLIESLMLKIPVPLFYVAEDENVSWKVVDGLQRITAIRRYVLNHEFKLVGLEFMRELEGKTFEQLPNKFQTRILETEFQFAIINPSTPQNVQRNVFKRLNTGGLPLTAQEIRHALYYGPSALLLKEMAESKEFIKATTGSVNDSRMVGRELVLRFLAFLIRGVKSYPKNEDMDAFLSETMQLINIMPDLPKKEINKIVKSENYLIKYNDHNQLKEFFKIAMSRAHKLFGSYAFRKALPGQNRYRTPINKSLFETWSVLLCEMDVDIFNKLIKNKNRLFALAEASTYLAGNDDLSRFISRDSHKYVGVQTRYKIIDKIIKASLTDSNIEDMKYIIGHSRRLDDSLETINNQTKLKKEIQELKGIRDDN</sequence>
<feature type="domain" description="GmrSD restriction endonucleases N-terminal" evidence="1">
    <location>
        <begin position="53"/>
        <end position="191"/>
    </location>
</feature>
<organism evidence="2 3">
    <name type="scientific">Desulfosarcina ovata subsp. sediminis</name>
    <dbReference type="NCBI Taxonomy" id="885957"/>
    <lineage>
        <taxon>Bacteria</taxon>
        <taxon>Pseudomonadati</taxon>
        <taxon>Thermodesulfobacteriota</taxon>
        <taxon>Desulfobacteria</taxon>
        <taxon>Desulfobacterales</taxon>
        <taxon>Desulfosarcinaceae</taxon>
        <taxon>Desulfosarcina</taxon>
    </lineage>
</organism>
<dbReference type="RefSeq" id="WP_173180099.1">
    <property type="nucleotide sequence ID" value="NZ_AP021876.1"/>
</dbReference>
<dbReference type="PANTHER" id="PTHR39639:SF1">
    <property type="entry name" value="DUF262 DOMAIN-CONTAINING PROTEIN"/>
    <property type="match status" value="1"/>
</dbReference>
<dbReference type="EMBL" id="AP021876">
    <property type="protein sequence ID" value="BBO86455.1"/>
    <property type="molecule type" value="Genomic_DNA"/>
</dbReference>
<proteinExistence type="predicted"/>
<dbReference type="Proteomes" id="UP000425960">
    <property type="component" value="Chromosome"/>
</dbReference>
<name>A0A5K8A1J6_9BACT</name>
<reference evidence="2 3" key="1">
    <citation type="submission" date="2019-11" db="EMBL/GenBank/DDBJ databases">
        <title>Comparative genomics of hydrocarbon-degrading Desulfosarcina strains.</title>
        <authorList>
            <person name="Watanabe M."/>
            <person name="Kojima H."/>
            <person name="Fukui M."/>
        </authorList>
    </citation>
    <scope>NUCLEOTIDE SEQUENCE [LARGE SCALE GENOMIC DNA]</scope>
    <source>
        <strain evidence="2 3">28bB2T</strain>
    </source>
</reference>
<protein>
    <recommendedName>
        <fullName evidence="1">GmrSD restriction endonucleases N-terminal domain-containing protein</fullName>
    </recommendedName>
</protein>
<accession>A0A5K8A1J6</accession>
<dbReference type="KEGG" id="dov:DSCO28_70210"/>
<dbReference type="AlphaFoldDB" id="A0A5K8A1J6"/>
<gene>
    <name evidence="2" type="ORF">DSCO28_70210</name>
</gene>
<dbReference type="InterPro" id="IPR004919">
    <property type="entry name" value="GmrSD_N"/>
</dbReference>
<evidence type="ECO:0000259" key="1">
    <source>
        <dbReference type="Pfam" id="PF03235"/>
    </source>
</evidence>
<evidence type="ECO:0000313" key="3">
    <source>
        <dbReference type="Proteomes" id="UP000425960"/>
    </source>
</evidence>